<reference evidence="1" key="1">
    <citation type="submission" date="2018-10" db="EMBL/GenBank/DDBJ databases">
        <title>Hidden diversity of soil giant viruses.</title>
        <authorList>
            <person name="Schulz F."/>
            <person name="Alteio L."/>
            <person name="Goudeau D."/>
            <person name="Ryan E.M."/>
            <person name="Malmstrom R.R."/>
            <person name="Blanchard J."/>
            <person name="Woyke T."/>
        </authorList>
    </citation>
    <scope>NUCLEOTIDE SEQUENCE</scope>
    <source>
        <strain evidence="1">HYV1</strain>
    </source>
</reference>
<accession>A0A3G5ADZ5</accession>
<name>A0A3G5ADZ5_9VIRU</name>
<proteinExistence type="predicted"/>
<gene>
    <name evidence="1" type="ORF">Hyperionvirus27_21</name>
</gene>
<organism evidence="1">
    <name type="scientific">Hyperionvirus sp</name>
    <dbReference type="NCBI Taxonomy" id="2487770"/>
    <lineage>
        <taxon>Viruses</taxon>
        <taxon>Varidnaviria</taxon>
        <taxon>Bamfordvirae</taxon>
        <taxon>Nucleocytoviricota</taxon>
        <taxon>Megaviricetes</taxon>
        <taxon>Imitervirales</taxon>
        <taxon>Mimiviridae</taxon>
        <taxon>Klosneuvirinae</taxon>
    </lineage>
</organism>
<protein>
    <submittedName>
        <fullName evidence="1">Uncharacterized protein</fullName>
    </submittedName>
</protein>
<sequence>MHVGNGDKMKRIQRDRELMQRHILNSDLLSPKHQVLFSALVAQTEHIIGNRGVN</sequence>
<dbReference type="EMBL" id="MK072409">
    <property type="protein sequence ID" value="AYV84501.1"/>
    <property type="molecule type" value="Genomic_DNA"/>
</dbReference>
<evidence type="ECO:0000313" key="1">
    <source>
        <dbReference type="EMBL" id="AYV84501.1"/>
    </source>
</evidence>